<feature type="domain" description="Uroporphyrinogen decarboxylase (URO-D)" evidence="1">
    <location>
        <begin position="77"/>
        <end position="283"/>
    </location>
</feature>
<gene>
    <name evidence="2" type="ORF">cpu_14220</name>
</gene>
<dbReference type="InterPro" id="IPR038071">
    <property type="entry name" value="UROD/MetE-like_sf"/>
</dbReference>
<dbReference type="SUPFAM" id="SSF51726">
    <property type="entry name" value="UROD/MetE-like"/>
    <property type="match status" value="1"/>
</dbReference>
<dbReference type="Pfam" id="PF01208">
    <property type="entry name" value="URO-D"/>
    <property type="match status" value="1"/>
</dbReference>
<evidence type="ECO:0000259" key="1">
    <source>
        <dbReference type="Pfam" id="PF01208"/>
    </source>
</evidence>
<dbReference type="GO" id="GO:0004853">
    <property type="term" value="F:uroporphyrinogen decarboxylase activity"/>
    <property type="evidence" value="ECO:0007669"/>
    <property type="project" value="InterPro"/>
</dbReference>
<dbReference type="STRING" id="870242.cpu_14220"/>
<dbReference type="Gene3D" id="3.20.20.210">
    <property type="match status" value="1"/>
</dbReference>
<dbReference type="PANTHER" id="PTHR47099:SF1">
    <property type="entry name" value="METHYLCOBAMIDE:COM METHYLTRANSFERASE MTBA"/>
    <property type="match status" value="1"/>
</dbReference>
<reference evidence="3" key="1">
    <citation type="submission" date="2016-12" db="EMBL/GenBank/DDBJ databases">
        <title>Draft Genome Sequences od Carboxydothermus pertinax and islandicus, Hydrogenogenic Carboxydotrophic Bacteria.</title>
        <authorList>
            <person name="Fukuyama Y."/>
            <person name="Ohmae K."/>
            <person name="Yoneda Y."/>
            <person name="Yoshida T."/>
            <person name="Sako Y."/>
        </authorList>
    </citation>
    <scope>NUCLEOTIDE SEQUENCE [LARGE SCALE GENOMIC DNA]</scope>
    <source>
        <strain evidence="3">Ug1</strain>
    </source>
</reference>
<accession>A0A1L8CVI7</accession>
<dbReference type="PANTHER" id="PTHR47099">
    <property type="entry name" value="METHYLCOBAMIDE:COM METHYLTRANSFERASE MTBA"/>
    <property type="match status" value="1"/>
</dbReference>
<name>A0A1L8CVI7_9THEO</name>
<dbReference type="InterPro" id="IPR052024">
    <property type="entry name" value="Methanogen_methyltrans"/>
</dbReference>
<sequence>MTTSRERVAKAIKGEVPDKIPKGELLIEERVIKKFLGKDRVGFEERYKFINELELDLVTIVASDLDEMVLGEIKKWVNTSLFVFALLDGPFETGLKNYGFQRYFLMFKKERKELKDFIGRWEEKALREIHELWKMKVDGIVLADDVAYNKGLLISPQDLKEYFWLSYEKIIAFGKKEGLFYFFHSDGNYRVILPDLINLGFAGIHCLERQAGMEAEEIQKEFGEALCLWGHLTTEDIVKAKNPREKEQLKFSIDELGYRGRFILGTNTGLYDGIDLEGIKILYRSF</sequence>
<comment type="caution">
    <text evidence="2">The sequence shown here is derived from an EMBL/GenBank/DDBJ whole genome shotgun (WGS) entry which is preliminary data.</text>
</comment>
<evidence type="ECO:0000313" key="3">
    <source>
        <dbReference type="Proteomes" id="UP000187485"/>
    </source>
</evidence>
<dbReference type="InterPro" id="IPR000257">
    <property type="entry name" value="Uroporphyrinogen_deCOase"/>
</dbReference>
<dbReference type="AlphaFoldDB" id="A0A1L8CVI7"/>
<dbReference type="GO" id="GO:0006779">
    <property type="term" value="P:porphyrin-containing compound biosynthetic process"/>
    <property type="evidence" value="ECO:0007669"/>
    <property type="project" value="InterPro"/>
</dbReference>
<dbReference type="EMBL" id="BDJK01000020">
    <property type="protein sequence ID" value="GAV22912.1"/>
    <property type="molecule type" value="Genomic_DNA"/>
</dbReference>
<protein>
    <recommendedName>
        <fullName evidence="1">Uroporphyrinogen decarboxylase (URO-D) domain-containing protein</fullName>
    </recommendedName>
</protein>
<evidence type="ECO:0000313" key="2">
    <source>
        <dbReference type="EMBL" id="GAV22912.1"/>
    </source>
</evidence>
<dbReference type="OrthoDB" id="1714431at2"/>
<dbReference type="Proteomes" id="UP000187485">
    <property type="component" value="Unassembled WGS sequence"/>
</dbReference>
<dbReference type="RefSeq" id="WP_075859363.1">
    <property type="nucleotide sequence ID" value="NZ_BDJK01000020.1"/>
</dbReference>
<organism evidence="2 3">
    <name type="scientific">Carboxydothermus pertinax</name>
    <dbReference type="NCBI Taxonomy" id="870242"/>
    <lineage>
        <taxon>Bacteria</taxon>
        <taxon>Bacillati</taxon>
        <taxon>Bacillota</taxon>
        <taxon>Clostridia</taxon>
        <taxon>Thermoanaerobacterales</taxon>
        <taxon>Thermoanaerobacteraceae</taxon>
        <taxon>Carboxydothermus</taxon>
    </lineage>
</organism>
<proteinExistence type="predicted"/>
<keyword evidence="3" id="KW-1185">Reference proteome</keyword>